<comment type="caution">
    <text evidence="1">The sequence shown here is derived from an EMBL/GenBank/DDBJ whole genome shotgun (WGS) entry which is preliminary data.</text>
</comment>
<accession>A0ACC2CIB5</accession>
<evidence type="ECO:0000313" key="2">
    <source>
        <dbReference type="Proteomes" id="UP001162992"/>
    </source>
</evidence>
<proteinExistence type="predicted"/>
<organism evidence="1 2">
    <name type="scientific">Diphasiastrum complanatum</name>
    <name type="common">Issler's clubmoss</name>
    <name type="synonym">Lycopodium complanatum</name>
    <dbReference type="NCBI Taxonomy" id="34168"/>
    <lineage>
        <taxon>Eukaryota</taxon>
        <taxon>Viridiplantae</taxon>
        <taxon>Streptophyta</taxon>
        <taxon>Embryophyta</taxon>
        <taxon>Tracheophyta</taxon>
        <taxon>Lycopodiopsida</taxon>
        <taxon>Lycopodiales</taxon>
        <taxon>Lycopodiaceae</taxon>
        <taxon>Lycopodioideae</taxon>
        <taxon>Diphasiastrum</taxon>
    </lineage>
</organism>
<sequence length="1562" mass="170257">MGDPEGWPQPSGLLPEGSSFFAAGFPSSVDDEKWACVELRISELINRIQPTKSSEKRRRAVAEYIQRLVGKCFDCQVFTFGSVPLKTYLPDGDIDLTAFSKHQQLNDTWANDVRSILEEEERRHKAEFRVKEVQYIHAEVKIVKCLVENIVVDISFNQLGGLCTLCFLEEVDRLIGQKHLFKRSIILVKAWCYYESRILGAHHGLISTYALETLVLYIFHVFHASLRGPLEVLFRFLDFFSNFDWEKYCVSLWGPVPLSSLRLSSLPDLAAEPPRRDGGELLLRKEFLDACSQVYAVFPGGQDGQGRNFSLKHLNVIDPLRTSNNLGRSVSKGNFYRIRSAFGYGARKLARILEYPREEVAAELDRFFLNTWDRHGSGRRPDAPDPLDQLQRHSVSGSPLSNGIISPKYETERKPENYMDMAAANSIHDLSSSTLSAEPDVLRSALQHVTKIFTGVSSTGESSDESLESTVASSLPKVTKNESAHGSQPLKSEFGDSNQDNENTSQTVESSLQGGTRPQRGENFTKDQTSFLSGDKRDGDSHVGNVQLSMKIPFVRSTTMDSQSAFTGDIRASALNASARVAATPTQAEGVSLNSTTTVDKKEEGNLKESNRTEYLLLLASINSQHTDNDDYVLVETENLSVPVHHEVQESVSRPNTQNPVNAFPSRFVHVPSVTQLNQFPLHLQGSVALPSTYQPNFVSPSALGVSNGHSSPSLHGGSSYMTFSLPRGPVPPPLPPYMGYAGLPSPNVTPVLEDPITLTNQFSAFLPQVDEEFLQQNHNLWEQSEQGHELPGGHLSSSTENTTGRAASLIHSLPQLVISETLPFHSSAVLPSGPFPVSGALLPVATASVNHPNLYPNNNGSISEFPSEIGTATEQNTFSFENAEDELSGCFQGRGEQAGSSRTRRVTQSEVNVAGKGSERVFELAKDRTFGRAMAISDEEVSDGMRAEDGYVVSYGEEATYFPTQSGYGHAIMTVPGYPHPFPSPGSVSDPVRYPNLLHPISSQMNISSGTSVMTETPELVPYAPFPSQLTSVSCVSPMAMPSQLSSLSGSLANGPSKPFQPSGFEAGATGGGLLRHQRTMESPGASPSAYYHIPYIAMHNSCPVYMLPPNYDGNAGLDNSIGLQTSNNLGNVNEFVGVETLDEMNSRLTYGVGERLRAAGVPVSAGSRIESFPLEGSSEIAFQDSRFDPLSTDFAGHLRNLDYGRICQNPQVLSPGVIQPPILHHLPKYLQAHHPWEGPGRPLQPTSNSSGHTVRPGHGYVPLSSAVPNSGRSAGSYHIISGPASSSGDESPRTRRTSGTYWPSQRQNVFRDRQLSGRSITGIQNQYHGDRDGGQTYAPRHRNMGRGQSRYEVRSQSYSNESNISDEKVTERVRDMQRQDAFSKGSMQVYYGAHPSVSAVPAGTLLTPTPMAMTFDMLPQIYVNSNAVVGAASAKVPPVLVVYPYGNPMEFASESLEFASIGAVQSGAPDNELVGHVAGRSDLRRSHEPAYVTNSAGSIAIAPFQNEIYLQPSSATNQQRSSQRTYQLKEEDFPPLSFRAQQGSSSSGTGSGDNPGNQGS</sequence>
<protein>
    <submittedName>
        <fullName evidence="1">Uncharacterized protein</fullName>
    </submittedName>
</protein>
<keyword evidence="2" id="KW-1185">Reference proteome</keyword>
<evidence type="ECO:0000313" key="1">
    <source>
        <dbReference type="EMBL" id="KAJ7541690.1"/>
    </source>
</evidence>
<name>A0ACC2CIB5_DIPCM</name>
<dbReference type="Proteomes" id="UP001162992">
    <property type="component" value="Chromosome 10"/>
</dbReference>
<dbReference type="EMBL" id="CM055101">
    <property type="protein sequence ID" value="KAJ7541690.1"/>
    <property type="molecule type" value="Genomic_DNA"/>
</dbReference>
<gene>
    <name evidence="1" type="ORF">O6H91_10G071000</name>
</gene>
<reference evidence="2" key="1">
    <citation type="journal article" date="2024" name="Proc. Natl. Acad. Sci. U.S.A.">
        <title>Extraordinary preservation of gene collinearity over three hundred million years revealed in homosporous lycophytes.</title>
        <authorList>
            <person name="Li C."/>
            <person name="Wickell D."/>
            <person name="Kuo L.Y."/>
            <person name="Chen X."/>
            <person name="Nie B."/>
            <person name="Liao X."/>
            <person name="Peng D."/>
            <person name="Ji J."/>
            <person name="Jenkins J."/>
            <person name="Williams M."/>
            <person name="Shu S."/>
            <person name="Plott C."/>
            <person name="Barry K."/>
            <person name="Rajasekar S."/>
            <person name="Grimwood J."/>
            <person name="Han X."/>
            <person name="Sun S."/>
            <person name="Hou Z."/>
            <person name="He W."/>
            <person name="Dai G."/>
            <person name="Sun C."/>
            <person name="Schmutz J."/>
            <person name="Leebens-Mack J.H."/>
            <person name="Li F.W."/>
            <person name="Wang L."/>
        </authorList>
    </citation>
    <scope>NUCLEOTIDE SEQUENCE [LARGE SCALE GENOMIC DNA]</scope>
    <source>
        <strain evidence="2">cv. PW_Plant_1</strain>
    </source>
</reference>